<dbReference type="PANTHER" id="PTHR37984">
    <property type="entry name" value="PROTEIN CBG26694"/>
    <property type="match status" value="1"/>
</dbReference>
<dbReference type="Gene3D" id="1.10.340.70">
    <property type="match status" value="1"/>
</dbReference>
<evidence type="ECO:0000313" key="3">
    <source>
        <dbReference type="EMBL" id="KOG00162.1"/>
    </source>
</evidence>
<dbReference type="STRING" id="37653.A0A0L8IF90"/>
<dbReference type="AlphaFoldDB" id="A0A0L8IF90"/>
<feature type="domain" description="Integrase zinc-binding" evidence="2">
    <location>
        <begin position="92"/>
        <end position="144"/>
    </location>
</feature>
<feature type="non-terminal residue" evidence="3">
    <location>
        <position position="1"/>
    </location>
</feature>
<organism evidence="3">
    <name type="scientific">Octopus bimaculoides</name>
    <name type="common">California two-spotted octopus</name>
    <dbReference type="NCBI Taxonomy" id="37653"/>
    <lineage>
        <taxon>Eukaryota</taxon>
        <taxon>Metazoa</taxon>
        <taxon>Spiralia</taxon>
        <taxon>Lophotrochozoa</taxon>
        <taxon>Mollusca</taxon>
        <taxon>Cephalopoda</taxon>
        <taxon>Coleoidea</taxon>
        <taxon>Octopodiformes</taxon>
        <taxon>Octopoda</taxon>
        <taxon>Incirrata</taxon>
        <taxon>Octopodidae</taxon>
        <taxon>Octopus</taxon>
    </lineage>
</organism>
<proteinExistence type="predicted"/>
<protein>
    <recommendedName>
        <fullName evidence="2">Integrase zinc-binding domain-containing protein</fullName>
    </recommendedName>
</protein>
<dbReference type="InterPro" id="IPR041588">
    <property type="entry name" value="Integrase_H2C2"/>
</dbReference>
<name>A0A0L8IF90_OCTBM</name>
<dbReference type="PANTHER" id="PTHR37984:SF5">
    <property type="entry name" value="PROTEIN NYNRIN-LIKE"/>
    <property type="match status" value="1"/>
</dbReference>
<sequence>ITSSDAHFTLKDAYNQIKLALEFCLQVKPLDRNILCQESGKDPVISTVMRYVCKGWPPKHTETNDEVKKFQKLLDSLSIYHGCLNHGSKVVIPQSLQSNMLDLMHIGHLGMEHLKQLARTAAYWPGTEAAIEMASRQCDSCGEHQIKPPKPAVPPWMLPDKPWSHLHMDHAINFMATLDLLEEEFANFGYPLTLVIHQLTFLKNFSAGAKNVHYTIQLLMEQQNVCLAQSFKQALRKSSLPPKRALQEFLMQYWRMSTSCGLSPSKHLMSWQVRTRIDSLLPSPTHKAQGKQSKVSSKAKMTTDSGDVTKVTKQYKTGDPVYELCYGPCHDKQSQ</sequence>
<dbReference type="OrthoDB" id="10057092at2759"/>
<evidence type="ECO:0000256" key="1">
    <source>
        <dbReference type="SAM" id="MobiDB-lite"/>
    </source>
</evidence>
<gene>
    <name evidence="3" type="ORF">OCBIM_22007698mg</name>
</gene>
<feature type="region of interest" description="Disordered" evidence="1">
    <location>
        <begin position="282"/>
        <end position="306"/>
    </location>
</feature>
<dbReference type="EMBL" id="KQ415846">
    <property type="protein sequence ID" value="KOG00162.1"/>
    <property type="molecule type" value="Genomic_DNA"/>
</dbReference>
<reference evidence="3" key="1">
    <citation type="submission" date="2015-07" db="EMBL/GenBank/DDBJ databases">
        <title>MeaNS - Measles Nucleotide Surveillance Program.</title>
        <authorList>
            <person name="Tran T."/>
            <person name="Druce J."/>
        </authorList>
    </citation>
    <scope>NUCLEOTIDE SEQUENCE</scope>
    <source>
        <strain evidence="3">UCB-OBI-ISO-001</strain>
        <tissue evidence="3">Gonad</tissue>
    </source>
</reference>
<accession>A0A0L8IF90</accession>
<evidence type="ECO:0000259" key="2">
    <source>
        <dbReference type="Pfam" id="PF17921"/>
    </source>
</evidence>
<feature type="compositionally biased region" description="Polar residues" evidence="1">
    <location>
        <begin position="290"/>
        <end position="306"/>
    </location>
</feature>
<dbReference type="InterPro" id="IPR050951">
    <property type="entry name" value="Retrovirus_Pol_polyprotein"/>
</dbReference>
<dbReference type="Pfam" id="PF17921">
    <property type="entry name" value="Integrase_H2C2"/>
    <property type="match status" value="1"/>
</dbReference>